<evidence type="ECO:0000313" key="3">
    <source>
        <dbReference type="Proteomes" id="UP000026915"/>
    </source>
</evidence>
<dbReference type="Proteomes" id="UP000026915">
    <property type="component" value="Unassembled WGS sequence"/>
</dbReference>
<accession>S1RW22</accession>
<evidence type="ECO:0000313" key="2">
    <source>
        <dbReference type="EMBL" id="EOY20290.1"/>
    </source>
</evidence>
<proteinExistence type="predicted"/>
<sequence>MSRRGGSPDTPHSASEGSLDSTTSSQWQPEPSSPESADRNKESFESSEKFESESSSDTPKTAKDFLLKQPKEYHREWARKAIARKVSYKECRRIQQAWIEEQRRKSQEEENPEEDLKKDLE</sequence>
<reference evidence="2 3" key="1">
    <citation type="journal article" date="2013" name="Genome Biol.">
        <title>The genome sequence of the most widely cultivated cacao type and its use to identify candidate genes regulating pod color.</title>
        <authorList>
            <person name="Motamayor J.C."/>
            <person name="Mockaitis K."/>
            <person name="Schmutz J."/>
            <person name="Haiminen N."/>
            <person name="Iii D.L."/>
            <person name="Cornejo O."/>
            <person name="Findley S.D."/>
            <person name="Zheng P."/>
            <person name="Utro F."/>
            <person name="Royaert S."/>
            <person name="Saski C."/>
            <person name="Jenkins J."/>
            <person name="Podicheti R."/>
            <person name="Zhao M."/>
            <person name="Scheffler B.E."/>
            <person name="Stack J.C."/>
            <person name="Feltus F.A."/>
            <person name="Mustiga G.M."/>
            <person name="Amores F."/>
            <person name="Phillips W."/>
            <person name="Marelli J.P."/>
            <person name="May G.D."/>
            <person name="Shapiro H."/>
            <person name="Ma J."/>
            <person name="Bustamante C.D."/>
            <person name="Schnell R.J."/>
            <person name="Main D."/>
            <person name="Gilbert D."/>
            <person name="Parida L."/>
            <person name="Kuhn D.N."/>
        </authorList>
    </citation>
    <scope>NUCLEOTIDE SEQUENCE [LARGE SCALE GENOMIC DNA]</scope>
    <source>
        <strain evidence="3">cv. Matina 1-6</strain>
    </source>
</reference>
<protein>
    <submittedName>
        <fullName evidence="2">Uncharacterized protein</fullName>
    </submittedName>
</protein>
<feature type="compositionally biased region" description="Basic and acidic residues" evidence="1">
    <location>
        <begin position="100"/>
        <end position="121"/>
    </location>
</feature>
<feature type="region of interest" description="Disordered" evidence="1">
    <location>
        <begin position="99"/>
        <end position="121"/>
    </location>
</feature>
<feature type="compositionally biased region" description="Basic and acidic residues" evidence="1">
    <location>
        <begin position="60"/>
        <end position="73"/>
    </location>
</feature>
<dbReference type="EMBL" id="KE133014">
    <property type="protein sequence ID" value="EOY20290.1"/>
    <property type="molecule type" value="Genomic_DNA"/>
</dbReference>
<feature type="region of interest" description="Disordered" evidence="1">
    <location>
        <begin position="1"/>
        <end position="73"/>
    </location>
</feature>
<dbReference type="AlphaFoldDB" id="S1RW22"/>
<keyword evidence="3" id="KW-1185">Reference proteome</keyword>
<organism evidence="2 3">
    <name type="scientific">Theobroma cacao</name>
    <name type="common">Cacao</name>
    <name type="synonym">Cocoa</name>
    <dbReference type="NCBI Taxonomy" id="3641"/>
    <lineage>
        <taxon>Eukaryota</taxon>
        <taxon>Viridiplantae</taxon>
        <taxon>Streptophyta</taxon>
        <taxon>Embryophyta</taxon>
        <taxon>Tracheophyta</taxon>
        <taxon>Spermatophyta</taxon>
        <taxon>Magnoliopsida</taxon>
        <taxon>eudicotyledons</taxon>
        <taxon>Gunneridae</taxon>
        <taxon>Pentapetalae</taxon>
        <taxon>rosids</taxon>
        <taxon>malvids</taxon>
        <taxon>Malvales</taxon>
        <taxon>Malvaceae</taxon>
        <taxon>Byttnerioideae</taxon>
        <taxon>Theobroma</taxon>
    </lineage>
</organism>
<name>S1RW22_THECC</name>
<feature type="compositionally biased region" description="Low complexity" evidence="1">
    <location>
        <begin position="21"/>
        <end position="35"/>
    </location>
</feature>
<feature type="compositionally biased region" description="Polar residues" evidence="1">
    <location>
        <begin position="10"/>
        <end position="20"/>
    </location>
</feature>
<evidence type="ECO:0000256" key="1">
    <source>
        <dbReference type="SAM" id="MobiDB-lite"/>
    </source>
</evidence>
<feature type="compositionally biased region" description="Basic and acidic residues" evidence="1">
    <location>
        <begin position="36"/>
        <end position="52"/>
    </location>
</feature>
<dbReference type="InParanoid" id="S1RW22"/>
<dbReference type="HOGENOM" id="CLU_2042302_0_0_1"/>
<dbReference type="Gramene" id="EOY20290">
    <property type="protein sequence ID" value="EOY20290"/>
    <property type="gene ID" value="TCM_045720"/>
</dbReference>
<gene>
    <name evidence="2" type="ORF">TCM_045720</name>
</gene>